<reference evidence="2" key="1">
    <citation type="journal article" date="2022" name="Mol. Ecol. Resour.">
        <title>The genomes of chicory, endive, great burdock and yacon provide insights into Asteraceae palaeo-polyploidization history and plant inulin production.</title>
        <authorList>
            <person name="Fan W."/>
            <person name="Wang S."/>
            <person name="Wang H."/>
            <person name="Wang A."/>
            <person name="Jiang F."/>
            <person name="Liu H."/>
            <person name="Zhao H."/>
            <person name="Xu D."/>
            <person name="Zhang Y."/>
        </authorList>
    </citation>
    <scope>NUCLEOTIDE SEQUENCE [LARGE SCALE GENOMIC DNA]</scope>
    <source>
        <strain evidence="2">cv. Niubang</strain>
    </source>
</reference>
<comment type="caution">
    <text evidence="1">The sequence shown here is derived from an EMBL/GenBank/DDBJ whole genome shotgun (WGS) entry which is preliminary data.</text>
</comment>
<evidence type="ECO:0000313" key="2">
    <source>
        <dbReference type="Proteomes" id="UP001055879"/>
    </source>
</evidence>
<organism evidence="1 2">
    <name type="scientific">Arctium lappa</name>
    <name type="common">Greater burdock</name>
    <name type="synonym">Lappa major</name>
    <dbReference type="NCBI Taxonomy" id="4217"/>
    <lineage>
        <taxon>Eukaryota</taxon>
        <taxon>Viridiplantae</taxon>
        <taxon>Streptophyta</taxon>
        <taxon>Embryophyta</taxon>
        <taxon>Tracheophyta</taxon>
        <taxon>Spermatophyta</taxon>
        <taxon>Magnoliopsida</taxon>
        <taxon>eudicotyledons</taxon>
        <taxon>Gunneridae</taxon>
        <taxon>Pentapetalae</taxon>
        <taxon>asterids</taxon>
        <taxon>campanulids</taxon>
        <taxon>Asterales</taxon>
        <taxon>Asteraceae</taxon>
        <taxon>Carduoideae</taxon>
        <taxon>Cardueae</taxon>
        <taxon>Arctiinae</taxon>
        <taxon>Arctium</taxon>
    </lineage>
</organism>
<accession>A0ACB8ZKS9</accession>
<sequence>MDSSMDWCKLFPKTDEPSRVYRFPIKDNNHMIKLDSPKFEEQYRIIFIINPAVHREVIPLLTAEELQIARFEKRPSSKTLLLFVQMLSYNTEIKCLSNFRRQPLPPIWNFMLSVLNRTLTWKLGNMDQTTPEILSIMYAFFFNRNIDMAGILYEQIFTTIEKKNKCITKDTEKLTSSFKVLSITFPRFLALIIKVAIDHLHILTYPDQSKAPFYSMNNFKPTILAEGYPGARRIPQHMLKQSISTSEGSGDPEVQSTQRSELEGNPIIKSKVQRDDRALEGAVNKGEVDVPSETSEETNSEEGEDESSEASSEYSQSEMRESPMDLEKPESSNPTSEKDARRHIYFRNPTPTTSAITPSNQPDPEAMVIESEAHTSILTKQTTSEVPISTSEVHKVEETQLLNESSQKDLVNDISTKLPQSMTHIPTHDDASVAHPSPFRFSRRNCPTQGHWLNLQAQGLTCLDRKVNSHIHFQSSESEEEDLELNRTLKDDYPEHRGPSRSPSRDNIKPSLKEGSSGLEDKLATCVVANVPISDILTKSEFERLCEELRGSLKEHKLQGIDGLEASALNSENSKLKAEISTLKTQLLHSNNMIQGLERQLFEQRTVSSLEIVALNAQLSKLRSQYSTIVTLGDVKKEVKDLRTEVVPNQSASLSSEQMASIYELIKSTIQASLPTKAMTSELQPSPPRTAEDM</sequence>
<name>A0ACB8ZKS9_ARCLA</name>
<reference evidence="1 2" key="2">
    <citation type="journal article" date="2022" name="Mol. Ecol. Resour.">
        <title>The genomes of chicory, endive, great burdock and yacon provide insights into Asteraceae paleo-polyploidization history and plant inulin production.</title>
        <authorList>
            <person name="Fan W."/>
            <person name="Wang S."/>
            <person name="Wang H."/>
            <person name="Wang A."/>
            <person name="Jiang F."/>
            <person name="Liu H."/>
            <person name="Zhao H."/>
            <person name="Xu D."/>
            <person name="Zhang Y."/>
        </authorList>
    </citation>
    <scope>NUCLEOTIDE SEQUENCE [LARGE SCALE GENOMIC DNA]</scope>
    <source>
        <strain evidence="2">cv. Niubang</strain>
    </source>
</reference>
<keyword evidence="2" id="KW-1185">Reference proteome</keyword>
<protein>
    <submittedName>
        <fullName evidence="1">Uncharacterized protein</fullName>
    </submittedName>
</protein>
<evidence type="ECO:0000313" key="1">
    <source>
        <dbReference type="EMBL" id="KAI3697863.1"/>
    </source>
</evidence>
<proteinExistence type="predicted"/>
<dbReference type="EMBL" id="CM042056">
    <property type="protein sequence ID" value="KAI3697863.1"/>
    <property type="molecule type" value="Genomic_DNA"/>
</dbReference>
<gene>
    <name evidence="1" type="ORF">L6452_30961</name>
</gene>
<dbReference type="Proteomes" id="UP001055879">
    <property type="component" value="Linkage Group LG10"/>
</dbReference>